<dbReference type="PROSITE" id="PS00018">
    <property type="entry name" value="EF_HAND_1"/>
    <property type="match status" value="2"/>
</dbReference>
<dbReference type="FunFam" id="1.10.238.10:FF:000001">
    <property type="entry name" value="Calmodulin 1"/>
    <property type="match status" value="1"/>
</dbReference>
<name>A0A915IAV5_ROMCU</name>
<dbReference type="InterPro" id="IPR011992">
    <property type="entry name" value="EF-hand-dom_pair"/>
</dbReference>
<protein>
    <submittedName>
        <fullName evidence="5">EF-hand domain-containing protein</fullName>
    </submittedName>
</protein>
<dbReference type="PROSITE" id="PS50222">
    <property type="entry name" value="EF_HAND_2"/>
    <property type="match status" value="2"/>
</dbReference>
<feature type="domain" description="EF-hand" evidence="3">
    <location>
        <begin position="10"/>
        <end position="45"/>
    </location>
</feature>
<keyword evidence="4" id="KW-1185">Reference proteome</keyword>
<dbReference type="AlphaFoldDB" id="A0A915IAV5"/>
<reference evidence="5" key="1">
    <citation type="submission" date="2022-11" db="UniProtKB">
        <authorList>
            <consortium name="WormBaseParasite"/>
        </authorList>
    </citation>
    <scope>IDENTIFICATION</scope>
</reference>
<evidence type="ECO:0000256" key="2">
    <source>
        <dbReference type="ARBA" id="ARBA00022837"/>
    </source>
</evidence>
<evidence type="ECO:0000256" key="1">
    <source>
        <dbReference type="ARBA" id="ARBA00022737"/>
    </source>
</evidence>
<proteinExistence type="predicted"/>
<dbReference type="InterPro" id="IPR018247">
    <property type="entry name" value="EF_Hand_1_Ca_BS"/>
</dbReference>
<keyword evidence="1" id="KW-0677">Repeat</keyword>
<dbReference type="OMA" id="HEFVTIM"/>
<dbReference type="InterPro" id="IPR002048">
    <property type="entry name" value="EF_hand_dom"/>
</dbReference>
<dbReference type="WBParaSite" id="nRc.2.0.1.t11012-RA">
    <property type="protein sequence ID" value="nRc.2.0.1.t11012-RA"/>
    <property type="gene ID" value="nRc.2.0.1.g11012"/>
</dbReference>
<dbReference type="CDD" id="cd00051">
    <property type="entry name" value="EFh"/>
    <property type="match status" value="1"/>
</dbReference>
<accession>A0A915IAV5</accession>
<sequence length="82" mass="9672">MTRLPSKSKQSEDEDSFMFTIFDKDQNGYITKEELKSTMRSLGLNITDQELTKMFAEADKNKDHRISKSEFKEICKRFGRIK</sequence>
<keyword evidence="2" id="KW-0106">Calcium</keyword>
<evidence type="ECO:0000313" key="4">
    <source>
        <dbReference type="Proteomes" id="UP000887565"/>
    </source>
</evidence>
<evidence type="ECO:0000313" key="5">
    <source>
        <dbReference type="WBParaSite" id="nRc.2.0.1.t11012-RA"/>
    </source>
</evidence>
<dbReference type="GO" id="GO:0005509">
    <property type="term" value="F:calcium ion binding"/>
    <property type="evidence" value="ECO:0007669"/>
    <property type="project" value="InterPro"/>
</dbReference>
<dbReference type="Proteomes" id="UP000887565">
    <property type="component" value="Unplaced"/>
</dbReference>
<dbReference type="SMART" id="SM00054">
    <property type="entry name" value="EFh"/>
    <property type="match status" value="2"/>
</dbReference>
<evidence type="ECO:0000259" key="3">
    <source>
        <dbReference type="PROSITE" id="PS50222"/>
    </source>
</evidence>
<dbReference type="InterPro" id="IPR050145">
    <property type="entry name" value="Centrin_CML-like"/>
</dbReference>
<dbReference type="PANTHER" id="PTHR23050">
    <property type="entry name" value="CALCIUM BINDING PROTEIN"/>
    <property type="match status" value="1"/>
</dbReference>
<dbReference type="SUPFAM" id="SSF47473">
    <property type="entry name" value="EF-hand"/>
    <property type="match status" value="1"/>
</dbReference>
<dbReference type="Pfam" id="PF13499">
    <property type="entry name" value="EF-hand_7"/>
    <property type="match status" value="1"/>
</dbReference>
<feature type="domain" description="EF-hand" evidence="3">
    <location>
        <begin position="46"/>
        <end position="81"/>
    </location>
</feature>
<dbReference type="Gene3D" id="1.10.238.10">
    <property type="entry name" value="EF-hand"/>
    <property type="match status" value="2"/>
</dbReference>
<organism evidence="4 5">
    <name type="scientific">Romanomermis culicivorax</name>
    <name type="common">Nematode worm</name>
    <dbReference type="NCBI Taxonomy" id="13658"/>
    <lineage>
        <taxon>Eukaryota</taxon>
        <taxon>Metazoa</taxon>
        <taxon>Ecdysozoa</taxon>
        <taxon>Nematoda</taxon>
        <taxon>Enoplea</taxon>
        <taxon>Dorylaimia</taxon>
        <taxon>Mermithida</taxon>
        <taxon>Mermithoidea</taxon>
        <taxon>Mermithidae</taxon>
        <taxon>Romanomermis</taxon>
    </lineage>
</organism>